<evidence type="ECO:0000313" key="6">
    <source>
        <dbReference type="EMBL" id="ODV95755.1"/>
    </source>
</evidence>
<keyword evidence="3" id="KW-1133">Transmembrane helix</keyword>
<gene>
    <name evidence="6" type="ORF">PACTADRAFT_40691</name>
</gene>
<keyword evidence="7" id="KW-1185">Reference proteome</keyword>
<feature type="region of interest" description="Disordered" evidence="5">
    <location>
        <begin position="196"/>
        <end position="220"/>
    </location>
</feature>
<evidence type="ECO:0000256" key="3">
    <source>
        <dbReference type="ARBA" id="ARBA00022989"/>
    </source>
</evidence>
<keyword evidence="4" id="KW-0472">Membrane</keyword>
<evidence type="ECO:0000256" key="5">
    <source>
        <dbReference type="SAM" id="MobiDB-lite"/>
    </source>
</evidence>
<dbReference type="GO" id="GO:0016020">
    <property type="term" value="C:membrane"/>
    <property type="evidence" value="ECO:0007669"/>
    <property type="project" value="UniProtKB-SubCell"/>
</dbReference>
<dbReference type="InterPro" id="IPR023395">
    <property type="entry name" value="MCP_dom_sf"/>
</dbReference>
<evidence type="ECO:0000256" key="1">
    <source>
        <dbReference type="ARBA" id="ARBA00004370"/>
    </source>
</evidence>
<dbReference type="EMBL" id="KV454013">
    <property type="protein sequence ID" value="ODV95755.1"/>
    <property type="molecule type" value="Genomic_DNA"/>
</dbReference>
<protein>
    <recommendedName>
        <fullName evidence="8">Mitochondrial fusion and transport protein UGO1</fullName>
    </recommendedName>
</protein>
<proteinExistence type="predicted"/>
<organism evidence="6 7">
    <name type="scientific">Pachysolen tannophilus NRRL Y-2460</name>
    <dbReference type="NCBI Taxonomy" id="669874"/>
    <lineage>
        <taxon>Eukaryota</taxon>
        <taxon>Fungi</taxon>
        <taxon>Dikarya</taxon>
        <taxon>Ascomycota</taxon>
        <taxon>Saccharomycotina</taxon>
        <taxon>Pichiomycetes</taxon>
        <taxon>Pachysolenaceae</taxon>
        <taxon>Pachysolen</taxon>
    </lineage>
</organism>
<sequence>MSNNKDVNLRPYYKPVEFNHNLYEVGYNAADGVIDHRTGKPISASLPTTLQFNNNNGHHHGNITSIGLANSNGIRTLNKGKISTIHDANSSSVSDKNMYSDLEFQEYFDYNNLRELIKSLINSFIKNYVRILISQPFEVSKLLLQVGSFNTSIEPKNVGYQEKKYLDSLSDVGDDEEDDENDEIDFFVAAPDEQDYSMLTSSPKDDSKKQHSRRKQGRHHIQPLSLHTIDIMSSLLSKEGTKGLWRSINTSFIYQTLSNTIEAWLTGFLSPLLNIPDPFFIDIIHSSNPFKSLCLSIVAGVLTGLVLQPVELIKFKFSVTSTNLNFAKRSFRKTITSFEPKNFLIPYSLILPAFNYFLSANFIKKYVPYLLFTKFNIDNYTSPVLYSATTLLTSISELFIKLPLELLLRRAQFNYLLNDETCNEALKIEKDELSVKFGGYYGYLPTLYYVYKGTRPHYIEESDDNYDDFDKENENKGFEAIFRGWRVGLLNVLGSWGAGVLKNNFDENTKEERF</sequence>
<accession>A0A1E4TVG0</accession>
<reference evidence="7" key="1">
    <citation type="submission" date="2016-05" db="EMBL/GenBank/DDBJ databases">
        <title>Comparative genomics of biotechnologically important yeasts.</title>
        <authorList>
            <consortium name="DOE Joint Genome Institute"/>
            <person name="Riley R."/>
            <person name="Haridas S."/>
            <person name="Wolfe K.H."/>
            <person name="Lopes M.R."/>
            <person name="Hittinger C.T."/>
            <person name="Goker M."/>
            <person name="Salamov A."/>
            <person name="Wisecaver J."/>
            <person name="Long T.M."/>
            <person name="Aerts A.L."/>
            <person name="Barry K."/>
            <person name="Choi C."/>
            <person name="Clum A."/>
            <person name="Coughlan A.Y."/>
            <person name="Deshpande S."/>
            <person name="Douglass A.P."/>
            <person name="Hanson S.J."/>
            <person name="Klenk H.-P."/>
            <person name="Labutti K."/>
            <person name="Lapidus A."/>
            <person name="Lindquist E."/>
            <person name="Lipzen A."/>
            <person name="Meier-Kolthoff J.P."/>
            <person name="Ohm R.A."/>
            <person name="Otillar R.P."/>
            <person name="Pangilinan J."/>
            <person name="Peng Y."/>
            <person name="Rokas A."/>
            <person name="Rosa C.A."/>
            <person name="Scheuner C."/>
            <person name="Sibirny A.A."/>
            <person name="Slot J.C."/>
            <person name="Stielow J.B."/>
            <person name="Sun H."/>
            <person name="Kurtzman C.P."/>
            <person name="Blackwell M."/>
            <person name="Grigoriev I.V."/>
            <person name="Jeffries T.W."/>
        </authorList>
    </citation>
    <scope>NUCLEOTIDE SEQUENCE [LARGE SCALE GENOMIC DNA]</scope>
    <source>
        <strain evidence="7">NRRL Y-2460</strain>
    </source>
</reference>
<comment type="subcellular location">
    <subcellularLocation>
        <location evidence="1">Membrane</location>
    </subcellularLocation>
</comment>
<evidence type="ECO:0000256" key="2">
    <source>
        <dbReference type="ARBA" id="ARBA00022692"/>
    </source>
</evidence>
<name>A0A1E4TVG0_PACTA</name>
<dbReference type="SUPFAM" id="SSF103506">
    <property type="entry name" value="Mitochondrial carrier"/>
    <property type="match status" value="1"/>
</dbReference>
<dbReference type="Proteomes" id="UP000094236">
    <property type="component" value="Unassembled WGS sequence"/>
</dbReference>
<dbReference type="STRING" id="669874.A0A1E4TVG0"/>
<evidence type="ECO:0000313" key="7">
    <source>
        <dbReference type="Proteomes" id="UP000094236"/>
    </source>
</evidence>
<feature type="compositionally biased region" description="Basic residues" evidence="5">
    <location>
        <begin position="210"/>
        <end position="220"/>
    </location>
</feature>
<dbReference type="OrthoDB" id="77989at2759"/>
<evidence type="ECO:0000256" key="4">
    <source>
        <dbReference type="ARBA" id="ARBA00023136"/>
    </source>
</evidence>
<dbReference type="AlphaFoldDB" id="A0A1E4TVG0"/>
<keyword evidence="2" id="KW-0812">Transmembrane</keyword>
<evidence type="ECO:0008006" key="8">
    <source>
        <dbReference type="Google" id="ProtNLM"/>
    </source>
</evidence>
<dbReference type="Gene3D" id="1.50.40.10">
    <property type="entry name" value="Mitochondrial carrier domain"/>
    <property type="match status" value="1"/>
</dbReference>